<organism evidence="3 4">
    <name type="scientific">Dryococelus australis</name>
    <dbReference type="NCBI Taxonomy" id="614101"/>
    <lineage>
        <taxon>Eukaryota</taxon>
        <taxon>Metazoa</taxon>
        <taxon>Ecdysozoa</taxon>
        <taxon>Arthropoda</taxon>
        <taxon>Hexapoda</taxon>
        <taxon>Insecta</taxon>
        <taxon>Pterygota</taxon>
        <taxon>Neoptera</taxon>
        <taxon>Polyneoptera</taxon>
        <taxon>Phasmatodea</taxon>
        <taxon>Verophasmatodea</taxon>
        <taxon>Anareolatae</taxon>
        <taxon>Phasmatidae</taxon>
        <taxon>Eurycanthinae</taxon>
        <taxon>Dryococelus</taxon>
    </lineage>
</organism>
<dbReference type="Proteomes" id="UP001159363">
    <property type="component" value="Chromosome 2"/>
</dbReference>
<proteinExistence type="predicted"/>
<feature type="domain" description="HTH CENPB-type" evidence="2">
    <location>
        <begin position="1"/>
        <end position="39"/>
    </location>
</feature>
<evidence type="ECO:0000256" key="1">
    <source>
        <dbReference type="ARBA" id="ARBA00023125"/>
    </source>
</evidence>
<sequence>MLTEQAQIFHRELKLDYECDFSLRWLRKFKKRHCISLCSLSDEKVSADTETAEKFVVEFTQLVPDEKMSPEQVHNAEETALYWRYMPKNTLCTPDDAHTGMKESRKC</sequence>
<evidence type="ECO:0000313" key="4">
    <source>
        <dbReference type="Proteomes" id="UP001159363"/>
    </source>
</evidence>
<evidence type="ECO:0000259" key="2">
    <source>
        <dbReference type="PROSITE" id="PS51253"/>
    </source>
</evidence>
<keyword evidence="4" id="KW-1185">Reference proteome</keyword>
<dbReference type="PANTHER" id="PTHR19303">
    <property type="entry name" value="TRANSPOSON"/>
    <property type="match status" value="1"/>
</dbReference>
<dbReference type="InterPro" id="IPR050863">
    <property type="entry name" value="CenT-Element_Derived"/>
</dbReference>
<dbReference type="PANTHER" id="PTHR19303:SF16">
    <property type="entry name" value="JERKY PROTEIN HOMOLOG-LIKE"/>
    <property type="match status" value="1"/>
</dbReference>
<dbReference type="Gene3D" id="1.10.10.60">
    <property type="entry name" value="Homeodomain-like"/>
    <property type="match status" value="1"/>
</dbReference>
<name>A0ABQ9ICH8_9NEOP</name>
<dbReference type="EMBL" id="JARBHB010000002">
    <property type="protein sequence ID" value="KAJ8894374.1"/>
    <property type="molecule type" value="Genomic_DNA"/>
</dbReference>
<keyword evidence="1" id="KW-0238">DNA-binding</keyword>
<accession>A0ABQ9ICH8</accession>
<reference evidence="3 4" key="1">
    <citation type="submission" date="2023-02" db="EMBL/GenBank/DDBJ databases">
        <title>LHISI_Scaffold_Assembly.</title>
        <authorList>
            <person name="Stuart O.P."/>
            <person name="Cleave R."/>
            <person name="Magrath M.J.L."/>
            <person name="Mikheyev A.S."/>
        </authorList>
    </citation>
    <scope>NUCLEOTIDE SEQUENCE [LARGE SCALE GENOMIC DNA]</scope>
    <source>
        <strain evidence="3">Daus_M_001</strain>
        <tissue evidence="3">Leg muscle</tissue>
    </source>
</reference>
<dbReference type="InterPro" id="IPR006600">
    <property type="entry name" value="HTH_CenpB_DNA-bd_dom"/>
</dbReference>
<gene>
    <name evidence="3" type="ORF">PR048_007025</name>
</gene>
<comment type="caution">
    <text evidence="3">The sequence shown here is derived from an EMBL/GenBank/DDBJ whole genome shotgun (WGS) entry which is preliminary data.</text>
</comment>
<evidence type="ECO:0000313" key="3">
    <source>
        <dbReference type="EMBL" id="KAJ8894374.1"/>
    </source>
</evidence>
<dbReference type="PROSITE" id="PS51253">
    <property type="entry name" value="HTH_CENPB"/>
    <property type="match status" value="1"/>
</dbReference>
<protein>
    <recommendedName>
        <fullName evidence="2">HTH CENPB-type domain-containing protein</fullName>
    </recommendedName>
</protein>